<gene>
    <name evidence="2" type="ORF">AXI58_12545</name>
</gene>
<evidence type="ECO:0000313" key="3">
    <source>
        <dbReference type="Proteomes" id="UP000075430"/>
    </source>
</evidence>
<dbReference type="EMBL" id="LSBA01000006">
    <property type="protein sequence ID" value="KXZ21766.1"/>
    <property type="molecule type" value="Genomic_DNA"/>
</dbReference>
<keyword evidence="3" id="KW-1185">Reference proteome</keyword>
<sequence length="129" mass="14484">MKKVLKNVTSALLVLGVVFSFGFGEKASAANEAEKQIQTKTAAYGDAHALAGTNWFYDTDGSGYYFTMQSGESNPDLGSWKNKISTITVAPRSYVKLFWSTYYSGSSYTFNNYTNEYQSYNLQNFNFYP</sequence>
<proteinExistence type="predicted"/>
<keyword evidence="1" id="KW-0732">Signal</keyword>
<evidence type="ECO:0000256" key="1">
    <source>
        <dbReference type="SAM" id="SignalP"/>
    </source>
</evidence>
<organism evidence="2 3">
    <name type="scientific">Bacillus nakamurai</name>
    <dbReference type="NCBI Taxonomy" id="1793963"/>
    <lineage>
        <taxon>Bacteria</taxon>
        <taxon>Bacillati</taxon>
        <taxon>Bacillota</taxon>
        <taxon>Bacilli</taxon>
        <taxon>Bacillales</taxon>
        <taxon>Bacillaceae</taxon>
        <taxon>Bacillus</taxon>
    </lineage>
</organism>
<dbReference type="Proteomes" id="UP000075430">
    <property type="component" value="Unassembled WGS sequence"/>
</dbReference>
<comment type="caution">
    <text evidence="2">The sequence shown here is derived from an EMBL/GenBank/DDBJ whole genome shotgun (WGS) entry which is preliminary data.</text>
</comment>
<dbReference type="Gene3D" id="2.60.20.10">
    <property type="entry name" value="Crystallins"/>
    <property type="match status" value="1"/>
</dbReference>
<feature type="signal peptide" evidence="1">
    <location>
        <begin position="1"/>
        <end position="29"/>
    </location>
</feature>
<feature type="chain" id="PRO_5007561504" evidence="1">
    <location>
        <begin position="30"/>
        <end position="129"/>
    </location>
</feature>
<dbReference type="RefSeq" id="WP_061521131.1">
    <property type="nucleotide sequence ID" value="NZ_JARLZY010000005.1"/>
</dbReference>
<reference evidence="3" key="1">
    <citation type="submission" date="2016-02" db="EMBL/GenBank/DDBJ databases">
        <authorList>
            <person name="Dunlap C."/>
        </authorList>
    </citation>
    <scope>NUCLEOTIDE SEQUENCE [LARGE SCALE GENOMIC DNA]</scope>
    <source>
        <strain evidence="3">NRRL B-41092</strain>
    </source>
</reference>
<dbReference type="OrthoDB" id="8457065at2"/>
<name>A0A150F996_9BACI</name>
<accession>A0A150F996</accession>
<evidence type="ECO:0000313" key="2">
    <source>
        <dbReference type="EMBL" id="KXZ21766.1"/>
    </source>
</evidence>
<protein>
    <submittedName>
        <fullName evidence="2">Uncharacterized protein</fullName>
    </submittedName>
</protein>
<dbReference type="AlphaFoldDB" id="A0A150F996"/>